<dbReference type="Proteomes" id="UP000317243">
    <property type="component" value="Unassembled WGS sequence"/>
</dbReference>
<dbReference type="RefSeq" id="WP_146509341.1">
    <property type="nucleotide sequence ID" value="NZ_SIHI01000001.1"/>
</dbReference>
<keyword evidence="5" id="KW-0378">Hydrolase</keyword>
<dbReference type="PANTHER" id="PTHR36306:SF1">
    <property type="entry name" value="ALPHA-AMYLASE-RELATED"/>
    <property type="match status" value="1"/>
</dbReference>
<dbReference type="AlphaFoldDB" id="A0A5C5X755"/>
<dbReference type="EMBL" id="SIHI01000001">
    <property type="protein sequence ID" value="TWT58734.1"/>
    <property type="molecule type" value="Genomic_DNA"/>
</dbReference>
<accession>A0A5C5X755</accession>
<name>A0A5C5X755_9PLAN</name>
<evidence type="ECO:0000256" key="3">
    <source>
        <dbReference type="RuleBase" id="RU361196"/>
    </source>
</evidence>
<evidence type="ECO:0000313" key="5">
    <source>
        <dbReference type="EMBL" id="TWT58734.1"/>
    </source>
</evidence>
<dbReference type="CDD" id="cd10796">
    <property type="entry name" value="GH57N_APU"/>
    <property type="match status" value="1"/>
</dbReference>
<dbReference type="Gene3D" id="3.20.110.10">
    <property type="entry name" value="Glycoside hydrolase 38, N terminal domain"/>
    <property type="match status" value="1"/>
</dbReference>
<proteinExistence type="inferred from homology"/>
<evidence type="ECO:0000256" key="1">
    <source>
        <dbReference type="ARBA" id="ARBA00006821"/>
    </source>
</evidence>
<dbReference type="Pfam" id="PF03065">
    <property type="entry name" value="Glyco_hydro_57"/>
    <property type="match status" value="1"/>
</dbReference>
<dbReference type="InterPro" id="IPR011330">
    <property type="entry name" value="Glyco_hydro/deAcase_b/a-brl"/>
</dbReference>
<dbReference type="SUPFAM" id="SSF88713">
    <property type="entry name" value="Glycoside hydrolase/deacetylase"/>
    <property type="match status" value="1"/>
</dbReference>
<feature type="domain" description="Glycoside hydrolase family 57 N-terminal" evidence="4">
    <location>
        <begin position="7"/>
        <end position="434"/>
    </location>
</feature>
<dbReference type="OrthoDB" id="9803279at2"/>
<comment type="similarity">
    <text evidence="1 3">Belongs to the glycosyl hydrolase 57 family.</text>
</comment>
<sequence length="727" mass="84278">MKPVSLALFWHQHQPYYPDDVADETLMPWVRLHATKDYLGMAMHIQEVPEFHCTINLVPSLLEQIQRYENGHVDRHLKVSRMPADSLDQEHACYLLDNFFMANEQSMIRIYPRYHELFQKRGLGRDSAEIALMRFTKQELRDLQVWNNLTWIHELVFERDTDLTEFRAKGRDWTEDEKNWLLDRQRELVAEVIPLHRELSEGGQVEITTTPFYHPILPLLWDKKSAREAMPGCKMPQYTESYKEDVKRHLEKAVAYHTKLFGEPPRGLWPSEGSVSQDILASIIDVGIEWIATDEEILGHSTDNFVHRDAHGNVNRPELLYQPWKVSSEGESLSIIFRDHGLSDLIGFHYQRNDPNWAADDLLAKVKGIAHAVEKHNPDQPAFVPIVLDGENCWEYFPDGGVGFLRSLYRKSVTDPQVNSVRVSEFLAKHPPQKKINRLFAGSWINHDFYIWIGHQEDRDAWDLVHITRSFLKKAEKSGRFAPEAIQEAWKELMIAEGSDWYWWYGDDHHSGQDDLFDELFRRHLRNVYTLLGEMPPSVMFEPVTHAERKHLHTQPKALLNVKVDGRISFFEWLNAGHYEAGSERGTMTMVSDSAITDLYFGFDQERFLLRCDTILAAKSDLKDYEEMRVRFVEPYGIEVQIKMNGSIETSVVRENEVVANSNVTAAIGKVLEVSIPKSDLGVEVGHRMHFAVELMQNGEAVNRIPSEGTIDLEVCGPDFERYMWQA</sequence>
<dbReference type="GO" id="GO:0005975">
    <property type="term" value="P:carbohydrate metabolic process"/>
    <property type="evidence" value="ECO:0007669"/>
    <property type="project" value="InterPro"/>
</dbReference>
<organism evidence="5 6">
    <name type="scientific">Thalassoglobus neptunius</name>
    <dbReference type="NCBI Taxonomy" id="1938619"/>
    <lineage>
        <taxon>Bacteria</taxon>
        <taxon>Pseudomonadati</taxon>
        <taxon>Planctomycetota</taxon>
        <taxon>Planctomycetia</taxon>
        <taxon>Planctomycetales</taxon>
        <taxon>Planctomycetaceae</taxon>
        <taxon>Thalassoglobus</taxon>
    </lineage>
</organism>
<dbReference type="InterPro" id="IPR052046">
    <property type="entry name" value="GH57_Enzymes"/>
</dbReference>
<gene>
    <name evidence="5" type="ORF">KOR42_21200</name>
</gene>
<keyword evidence="2 3" id="KW-0119">Carbohydrate metabolism</keyword>
<comment type="caution">
    <text evidence="5">The sequence shown here is derived from an EMBL/GenBank/DDBJ whole genome shotgun (WGS) entry which is preliminary data.</text>
</comment>
<evidence type="ECO:0000259" key="4">
    <source>
        <dbReference type="Pfam" id="PF03065"/>
    </source>
</evidence>
<evidence type="ECO:0000256" key="2">
    <source>
        <dbReference type="ARBA" id="ARBA00023277"/>
    </source>
</evidence>
<protein>
    <submittedName>
        <fullName evidence="5">Glycosyl hydrolase family 57</fullName>
    </submittedName>
</protein>
<evidence type="ECO:0000313" key="6">
    <source>
        <dbReference type="Proteomes" id="UP000317243"/>
    </source>
</evidence>
<dbReference type="InterPro" id="IPR027291">
    <property type="entry name" value="Glyco_hydro_38_N_sf"/>
</dbReference>
<keyword evidence="6" id="KW-1185">Reference proteome</keyword>
<dbReference type="InterPro" id="IPR004300">
    <property type="entry name" value="Glyco_hydro_57_N"/>
</dbReference>
<dbReference type="GO" id="GO:0016787">
    <property type="term" value="F:hydrolase activity"/>
    <property type="evidence" value="ECO:0007669"/>
    <property type="project" value="UniProtKB-KW"/>
</dbReference>
<dbReference type="PANTHER" id="PTHR36306">
    <property type="entry name" value="ALPHA-AMYLASE-RELATED-RELATED"/>
    <property type="match status" value="1"/>
</dbReference>
<reference evidence="5 6" key="1">
    <citation type="submission" date="2019-02" db="EMBL/GenBank/DDBJ databases">
        <title>Deep-cultivation of Planctomycetes and their phenomic and genomic characterization uncovers novel biology.</title>
        <authorList>
            <person name="Wiegand S."/>
            <person name="Jogler M."/>
            <person name="Boedeker C."/>
            <person name="Pinto D."/>
            <person name="Vollmers J."/>
            <person name="Rivas-Marin E."/>
            <person name="Kohn T."/>
            <person name="Peeters S.H."/>
            <person name="Heuer A."/>
            <person name="Rast P."/>
            <person name="Oberbeckmann S."/>
            <person name="Bunk B."/>
            <person name="Jeske O."/>
            <person name="Meyerdierks A."/>
            <person name="Storesund J.E."/>
            <person name="Kallscheuer N."/>
            <person name="Luecker S."/>
            <person name="Lage O.M."/>
            <person name="Pohl T."/>
            <person name="Merkel B.J."/>
            <person name="Hornburger P."/>
            <person name="Mueller R.-W."/>
            <person name="Bruemmer F."/>
            <person name="Labrenz M."/>
            <person name="Spormann A.M."/>
            <person name="Op Den Camp H."/>
            <person name="Overmann J."/>
            <person name="Amann R."/>
            <person name="Jetten M.S.M."/>
            <person name="Mascher T."/>
            <person name="Medema M.H."/>
            <person name="Devos D.P."/>
            <person name="Kaster A.-K."/>
            <person name="Ovreas L."/>
            <person name="Rohde M."/>
            <person name="Galperin M.Y."/>
            <person name="Jogler C."/>
        </authorList>
    </citation>
    <scope>NUCLEOTIDE SEQUENCE [LARGE SCALE GENOMIC DNA]</scope>
    <source>
        <strain evidence="5 6">KOR42</strain>
    </source>
</reference>